<dbReference type="STRING" id="320771.Cflav_PD5416"/>
<evidence type="ECO:0000259" key="3">
    <source>
        <dbReference type="PROSITE" id="PS50110"/>
    </source>
</evidence>
<dbReference type="PROSITE" id="PS50110">
    <property type="entry name" value="RESPONSE_REGULATORY"/>
    <property type="match status" value="1"/>
</dbReference>
<dbReference type="Gene3D" id="3.40.50.2300">
    <property type="match status" value="1"/>
</dbReference>
<feature type="domain" description="Response regulatory" evidence="3">
    <location>
        <begin position="6"/>
        <end position="134"/>
    </location>
</feature>
<evidence type="ECO:0000313" key="4">
    <source>
        <dbReference type="EMBL" id="EEF62781.1"/>
    </source>
</evidence>
<dbReference type="InterPro" id="IPR001789">
    <property type="entry name" value="Sig_transdc_resp-reg_receiver"/>
</dbReference>
<dbReference type="CDD" id="cd17557">
    <property type="entry name" value="REC_Rcp-like"/>
    <property type="match status" value="1"/>
</dbReference>
<evidence type="ECO:0000256" key="1">
    <source>
        <dbReference type="PROSITE-ProRule" id="PRU00169"/>
    </source>
</evidence>
<dbReference type="InterPro" id="IPR011006">
    <property type="entry name" value="CheY-like_superfamily"/>
</dbReference>
<evidence type="ECO:0000313" key="5">
    <source>
        <dbReference type="Proteomes" id="UP000003688"/>
    </source>
</evidence>
<comment type="caution">
    <text evidence="4">The sequence shown here is derived from an EMBL/GenBank/DDBJ whole genome shotgun (WGS) entry which is preliminary data.</text>
</comment>
<feature type="transmembrane region" description="Helical" evidence="2">
    <location>
        <begin position="63"/>
        <end position="82"/>
    </location>
</feature>
<feature type="modified residue" description="4-aspartylphosphate" evidence="1">
    <location>
        <position position="67"/>
    </location>
</feature>
<dbReference type="SUPFAM" id="SSF52172">
    <property type="entry name" value="CheY-like"/>
    <property type="match status" value="1"/>
</dbReference>
<dbReference type="PANTHER" id="PTHR44520:SF1">
    <property type="entry name" value="TWO-COMPONENT SYSTEM REGULATORY PROTEIN"/>
    <property type="match status" value="1"/>
</dbReference>
<keyword evidence="5" id="KW-1185">Reference proteome</keyword>
<dbReference type="InterPro" id="IPR052893">
    <property type="entry name" value="TCS_response_regulator"/>
</dbReference>
<keyword evidence="1" id="KW-0597">Phosphoprotein</keyword>
<keyword evidence="2" id="KW-1133">Transmembrane helix</keyword>
<evidence type="ECO:0000256" key="2">
    <source>
        <dbReference type="SAM" id="Phobius"/>
    </source>
</evidence>
<dbReference type="Pfam" id="PF00072">
    <property type="entry name" value="Response_reg"/>
    <property type="match status" value="1"/>
</dbReference>
<dbReference type="AlphaFoldDB" id="B9XB96"/>
<dbReference type="Proteomes" id="UP000003688">
    <property type="component" value="Unassembled WGS sequence"/>
</dbReference>
<keyword evidence="2" id="KW-0812">Transmembrane</keyword>
<name>B9XB96_PEDPL</name>
<dbReference type="EMBL" id="ABOX02000003">
    <property type="protein sequence ID" value="EEF62781.1"/>
    <property type="molecule type" value="Genomic_DNA"/>
</dbReference>
<protein>
    <submittedName>
        <fullName evidence="4">Response regulator receiver protein</fullName>
    </submittedName>
</protein>
<dbReference type="RefSeq" id="WP_007413094.1">
    <property type="nucleotide sequence ID" value="NZ_ABOX02000003.1"/>
</dbReference>
<accession>B9XB96</accession>
<dbReference type="PANTHER" id="PTHR44520">
    <property type="entry name" value="RESPONSE REGULATOR RCP1-RELATED"/>
    <property type="match status" value="1"/>
</dbReference>
<reference evidence="4 5" key="1">
    <citation type="journal article" date="2011" name="J. Bacteriol.">
        <title>Genome sequence of 'Pedosphaera parvula' Ellin514, an aerobic Verrucomicrobial isolate from pasture soil.</title>
        <authorList>
            <person name="Kant R."/>
            <person name="van Passel M.W."/>
            <person name="Sangwan P."/>
            <person name="Palva A."/>
            <person name="Lucas S."/>
            <person name="Copeland A."/>
            <person name="Lapidus A."/>
            <person name="Glavina Del Rio T."/>
            <person name="Dalin E."/>
            <person name="Tice H."/>
            <person name="Bruce D."/>
            <person name="Goodwin L."/>
            <person name="Pitluck S."/>
            <person name="Chertkov O."/>
            <person name="Larimer F.W."/>
            <person name="Land M.L."/>
            <person name="Hauser L."/>
            <person name="Brettin T.S."/>
            <person name="Detter J.C."/>
            <person name="Han S."/>
            <person name="de Vos W.M."/>
            <person name="Janssen P.H."/>
            <person name="Smidt H."/>
        </authorList>
    </citation>
    <scope>NUCLEOTIDE SEQUENCE [LARGE SCALE GENOMIC DNA]</scope>
    <source>
        <strain evidence="4 5">Ellin514</strain>
    </source>
</reference>
<sequence length="190" mass="21101">MQLSQIILYVEDNESDVLFMHQAMKKIGLSKALQVVSDGDEAIAYLDGKGKYADRRKYPFPSLIFLDLTLPVVTGFGVLQWIRKQHSMLALPVVILSGSRMEFDLNHAYKLGANAYLIKPSNGEDLDNVLGTTAKYWLSLNQQLQAPQSDERGGSNHDEPSRRQVIPLAKSLLVLAQKSLEVTGFQPSGI</sequence>
<dbReference type="GO" id="GO:0000160">
    <property type="term" value="P:phosphorelay signal transduction system"/>
    <property type="evidence" value="ECO:0007669"/>
    <property type="project" value="InterPro"/>
</dbReference>
<proteinExistence type="predicted"/>
<keyword evidence="2" id="KW-0472">Membrane</keyword>
<dbReference type="OrthoDB" id="9797769at2"/>
<gene>
    <name evidence="4" type="ORF">Cflav_PD5416</name>
</gene>
<dbReference type="SMART" id="SM00448">
    <property type="entry name" value="REC"/>
    <property type="match status" value="1"/>
</dbReference>
<organism evidence="4 5">
    <name type="scientific">Pedosphaera parvula (strain Ellin514)</name>
    <dbReference type="NCBI Taxonomy" id="320771"/>
    <lineage>
        <taxon>Bacteria</taxon>
        <taxon>Pseudomonadati</taxon>
        <taxon>Verrucomicrobiota</taxon>
        <taxon>Pedosphaerae</taxon>
        <taxon>Pedosphaerales</taxon>
        <taxon>Pedosphaeraceae</taxon>
        <taxon>Pedosphaera</taxon>
    </lineage>
</organism>